<protein>
    <submittedName>
        <fullName evidence="1">Uncharacterized protein</fullName>
    </submittedName>
</protein>
<evidence type="ECO:0000313" key="2">
    <source>
        <dbReference type="Proteomes" id="UP000320496"/>
    </source>
</evidence>
<dbReference type="EMBL" id="CP036275">
    <property type="protein sequence ID" value="QDU38296.1"/>
    <property type="molecule type" value="Genomic_DNA"/>
</dbReference>
<dbReference type="Gene3D" id="2.60.120.430">
    <property type="entry name" value="Galactose-binding lectin"/>
    <property type="match status" value="1"/>
</dbReference>
<evidence type="ECO:0000313" key="1">
    <source>
        <dbReference type="EMBL" id="QDU38296.1"/>
    </source>
</evidence>
<name>A0A517Z727_9PLAN</name>
<dbReference type="Proteomes" id="UP000320496">
    <property type="component" value="Chromosome"/>
</dbReference>
<proteinExistence type="predicted"/>
<keyword evidence="2" id="KW-1185">Reference proteome</keyword>
<reference evidence="1 2" key="1">
    <citation type="submission" date="2019-02" db="EMBL/GenBank/DDBJ databases">
        <title>Deep-cultivation of Planctomycetes and their phenomic and genomic characterization uncovers novel biology.</title>
        <authorList>
            <person name="Wiegand S."/>
            <person name="Jogler M."/>
            <person name="Boedeker C."/>
            <person name="Pinto D."/>
            <person name="Vollmers J."/>
            <person name="Rivas-Marin E."/>
            <person name="Kohn T."/>
            <person name="Peeters S.H."/>
            <person name="Heuer A."/>
            <person name="Rast P."/>
            <person name="Oberbeckmann S."/>
            <person name="Bunk B."/>
            <person name="Jeske O."/>
            <person name="Meyerdierks A."/>
            <person name="Storesund J.E."/>
            <person name="Kallscheuer N."/>
            <person name="Luecker S."/>
            <person name="Lage O.M."/>
            <person name="Pohl T."/>
            <person name="Merkel B.J."/>
            <person name="Hornburger P."/>
            <person name="Mueller R.-W."/>
            <person name="Bruemmer F."/>
            <person name="Labrenz M."/>
            <person name="Spormann A.M."/>
            <person name="Op den Camp H."/>
            <person name="Overmann J."/>
            <person name="Amann R."/>
            <person name="Jetten M.S.M."/>
            <person name="Mascher T."/>
            <person name="Medema M.H."/>
            <person name="Devos D.P."/>
            <person name="Kaster A.-K."/>
            <person name="Ovreas L."/>
            <person name="Rohde M."/>
            <person name="Galperin M.Y."/>
            <person name="Jogler C."/>
        </authorList>
    </citation>
    <scope>NUCLEOTIDE SEQUENCE [LARGE SCALE GENOMIC DNA]</scope>
    <source>
        <strain evidence="1 2">Mal4</strain>
    </source>
</reference>
<accession>A0A517Z727</accession>
<dbReference type="KEGG" id="mri:Mal4_26230"/>
<dbReference type="AlphaFoldDB" id="A0A517Z727"/>
<sequence length="268" mass="28716">MHELRGLTSSADFAHPIPVDLNRFRRCPSVSDSPVLRRVSAAIPTISLALLICVETPVHAQNSSSRRSRPTASSVRVLDLEAKKAHEAYIQQMLDLATSYEEAGSTERAKAMLEAVLKVEPDSPVAKQKLEAINESAFESSIVVEVDAGRSWTAAGVVLMADKPVRFEADGSYKFIVNANLGPGGFDSDDPTRDLVRGIKCGAVMGMIVPPPRPGKKSTKPPTPFAIGGSNEITPKESGALFLKVNAPPGANCIGKIRVRISGNYRRG</sequence>
<organism evidence="1 2">
    <name type="scientific">Maioricimonas rarisocia</name>
    <dbReference type="NCBI Taxonomy" id="2528026"/>
    <lineage>
        <taxon>Bacteria</taxon>
        <taxon>Pseudomonadati</taxon>
        <taxon>Planctomycetota</taxon>
        <taxon>Planctomycetia</taxon>
        <taxon>Planctomycetales</taxon>
        <taxon>Planctomycetaceae</taxon>
        <taxon>Maioricimonas</taxon>
    </lineage>
</organism>
<gene>
    <name evidence="1" type="ORF">Mal4_26230</name>
</gene>